<comment type="caution">
    <text evidence="2">The sequence shown here is derived from an EMBL/GenBank/DDBJ whole genome shotgun (WGS) entry which is preliminary data.</text>
</comment>
<dbReference type="AlphaFoldDB" id="A0A921EJ49"/>
<sequence length="143" mass="16781">MHSENPFDAEFGRIPELYIDFNNGAVKYAKRAHRYKKHPTYSLFITGVHGSGKTVFMNKVGKELNKYDDTIVVTLHNTEDLFRIMYIKLAPMLNKLKKWSSFVSINFAEANEKYDEIYYKTEMIKSSLVSFYNYLLCQNLLLN</sequence>
<organism evidence="2 3">
    <name type="scientific">Lactobacillus johnsonii</name>
    <dbReference type="NCBI Taxonomy" id="33959"/>
    <lineage>
        <taxon>Bacteria</taxon>
        <taxon>Bacillati</taxon>
        <taxon>Bacillota</taxon>
        <taxon>Bacilli</taxon>
        <taxon>Lactobacillales</taxon>
        <taxon>Lactobacillaceae</taxon>
        <taxon>Lactobacillus</taxon>
    </lineage>
</organism>
<reference evidence="2" key="2">
    <citation type="submission" date="2021-09" db="EMBL/GenBank/DDBJ databases">
        <authorList>
            <person name="Gilroy R."/>
        </authorList>
    </citation>
    <scope>NUCLEOTIDE SEQUENCE</scope>
    <source>
        <strain evidence="2">CHK192-2623</strain>
    </source>
</reference>
<dbReference type="InterPro" id="IPR011646">
    <property type="entry name" value="KAP_P-loop"/>
</dbReference>
<dbReference type="EMBL" id="DYYQ01000014">
    <property type="protein sequence ID" value="HJE49004.1"/>
    <property type="molecule type" value="Genomic_DNA"/>
</dbReference>
<name>A0A921EJ49_LACJH</name>
<evidence type="ECO:0000313" key="2">
    <source>
        <dbReference type="EMBL" id="HJE49004.1"/>
    </source>
</evidence>
<reference evidence="2" key="1">
    <citation type="journal article" date="2021" name="PeerJ">
        <title>Extensive microbial diversity within the chicken gut microbiome revealed by metagenomics and culture.</title>
        <authorList>
            <person name="Gilroy R."/>
            <person name="Ravi A."/>
            <person name="Getino M."/>
            <person name="Pursley I."/>
            <person name="Horton D.L."/>
            <person name="Alikhan N.F."/>
            <person name="Baker D."/>
            <person name="Gharbi K."/>
            <person name="Hall N."/>
            <person name="Watson M."/>
            <person name="Adriaenssens E.M."/>
            <person name="Foster-Nyarko E."/>
            <person name="Jarju S."/>
            <person name="Secka A."/>
            <person name="Antonio M."/>
            <person name="Oren A."/>
            <person name="Chaudhuri R.R."/>
            <person name="La Ragione R."/>
            <person name="Hildebrand F."/>
            <person name="Pallen M.J."/>
        </authorList>
    </citation>
    <scope>NUCLEOTIDE SEQUENCE</scope>
    <source>
        <strain evidence="2">CHK192-2623</strain>
    </source>
</reference>
<dbReference type="SUPFAM" id="SSF52540">
    <property type="entry name" value="P-loop containing nucleoside triphosphate hydrolases"/>
    <property type="match status" value="1"/>
</dbReference>
<dbReference type="Gene3D" id="3.40.50.300">
    <property type="entry name" value="P-loop containing nucleotide triphosphate hydrolases"/>
    <property type="match status" value="1"/>
</dbReference>
<evidence type="ECO:0000313" key="3">
    <source>
        <dbReference type="Proteomes" id="UP000732527"/>
    </source>
</evidence>
<dbReference type="InterPro" id="IPR027417">
    <property type="entry name" value="P-loop_NTPase"/>
</dbReference>
<dbReference type="Pfam" id="PF07693">
    <property type="entry name" value="KAP_NTPase"/>
    <property type="match status" value="1"/>
</dbReference>
<evidence type="ECO:0000259" key="1">
    <source>
        <dbReference type="Pfam" id="PF07693"/>
    </source>
</evidence>
<accession>A0A921EJ49</accession>
<proteinExistence type="predicted"/>
<dbReference type="Proteomes" id="UP000732527">
    <property type="component" value="Unassembled WGS sequence"/>
</dbReference>
<gene>
    <name evidence="2" type="ORF">K8V69_02300</name>
</gene>
<protein>
    <recommendedName>
        <fullName evidence="1">KAP NTPase domain-containing protein</fullName>
    </recommendedName>
</protein>
<feature type="domain" description="KAP NTPase" evidence="1">
    <location>
        <begin position="35"/>
        <end position="101"/>
    </location>
</feature>